<dbReference type="AlphaFoldDB" id="A0A9D4BF97"/>
<dbReference type="EMBL" id="JAIWYP010000015">
    <property type="protein sequence ID" value="KAH3700875.1"/>
    <property type="molecule type" value="Genomic_DNA"/>
</dbReference>
<keyword evidence="3" id="KW-1185">Reference proteome</keyword>
<dbReference type="InterPro" id="IPR013783">
    <property type="entry name" value="Ig-like_fold"/>
</dbReference>
<protein>
    <recommendedName>
        <fullName evidence="1">Ig-like domain-containing protein</fullName>
    </recommendedName>
</protein>
<reference evidence="2" key="1">
    <citation type="journal article" date="2019" name="bioRxiv">
        <title>The Genome of the Zebra Mussel, Dreissena polymorpha: A Resource for Invasive Species Research.</title>
        <authorList>
            <person name="McCartney M.A."/>
            <person name="Auch B."/>
            <person name="Kono T."/>
            <person name="Mallez S."/>
            <person name="Zhang Y."/>
            <person name="Obille A."/>
            <person name="Becker A."/>
            <person name="Abrahante J.E."/>
            <person name="Garbe J."/>
            <person name="Badalamenti J.P."/>
            <person name="Herman A."/>
            <person name="Mangelson H."/>
            <person name="Liachko I."/>
            <person name="Sullivan S."/>
            <person name="Sone E.D."/>
            <person name="Koren S."/>
            <person name="Silverstein K.A.T."/>
            <person name="Beckman K.B."/>
            <person name="Gohl D.M."/>
        </authorList>
    </citation>
    <scope>NUCLEOTIDE SEQUENCE</scope>
    <source>
        <strain evidence="2">Duluth1</strain>
        <tissue evidence="2">Whole animal</tissue>
    </source>
</reference>
<dbReference type="SUPFAM" id="SSF48726">
    <property type="entry name" value="Immunoglobulin"/>
    <property type="match status" value="1"/>
</dbReference>
<organism evidence="2 3">
    <name type="scientific">Dreissena polymorpha</name>
    <name type="common">Zebra mussel</name>
    <name type="synonym">Mytilus polymorpha</name>
    <dbReference type="NCBI Taxonomy" id="45954"/>
    <lineage>
        <taxon>Eukaryota</taxon>
        <taxon>Metazoa</taxon>
        <taxon>Spiralia</taxon>
        <taxon>Lophotrochozoa</taxon>
        <taxon>Mollusca</taxon>
        <taxon>Bivalvia</taxon>
        <taxon>Autobranchia</taxon>
        <taxon>Heteroconchia</taxon>
        <taxon>Euheterodonta</taxon>
        <taxon>Imparidentia</taxon>
        <taxon>Neoheterodontei</taxon>
        <taxon>Myida</taxon>
        <taxon>Dreissenoidea</taxon>
        <taxon>Dreissenidae</taxon>
        <taxon>Dreissena</taxon>
    </lineage>
</organism>
<feature type="domain" description="Ig-like" evidence="1">
    <location>
        <begin position="41"/>
        <end position="150"/>
    </location>
</feature>
<dbReference type="InterPro" id="IPR003599">
    <property type="entry name" value="Ig_sub"/>
</dbReference>
<evidence type="ECO:0000313" key="3">
    <source>
        <dbReference type="Proteomes" id="UP000828390"/>
    </source>
</evidence>
<dbReference type="InterPro" id="IPR007110">
    <property type="entry name" value="Ig-like_dom"/>
</dbReference>
<dbReference type="InterPro" id="IPR036179">
    <property type="entry name" value="Ig-like_dom_sf"/>
</dbReference>
<accession>A0A9D4BF97</accession>
<comment type="caution">
    <text evidence="2">The sequence shown here is derived from an EMBL/GenBank/DDBJ whole genome shotgun (WGS) entry which is preliminary data.</text>
</comment>
<dbReference type="PROSITE" id="PS50835">
    <property type="entry name" value="IG_LIKE"/>
    <property type="match status" value="1"/>
</dbReference>
<evidence type="ECO:0000313" key="2">
    <source>
        <dbReference type="EMBL" id="KAH3700875.1"/>
    </source>
</evidence>
<name>A0A9D4BF97_DREPO</name>
<gene>
    <name evidence="2" type="ORF">DPMN_075856</name>
</gene>
<dbReference type="Proteomes" id="UP000828390">
    <property type="component" value="Unassembled WGS sequence"/>
</dbReference>
<sequence length="203" mass="23136">MLGPRIMKLHRYIDHDSQMTPIDFEVTRIFERASDQTLYGPVMTEYGILCIQASKFASLGGQQILDCDLNFPGGRPVTYMLDWKKEGLRDSVLVKYDGYAANVHESYSGRARLVKEISLEISHIQESDEGWYECKVIYIDGTDNREANGTWIYLNVYIAPKIDVAHYQEGDLIKATYQKQTYDAVISEIHHDEVSLEASKATA</sequence>
<dbReference type="InterPro" id="IPR013106">
    <property type="entry name" value="Ig_V-set"/>
</dbReference>
<dbReference type="Pfam" id="PF07686">
    <property type="entry name" value="V-set"/>
    <property type="match status" value="1"/>
</dbReference>
<evidence type="ECO:0000259" key="1">
    <source>
        <dbReference type="PROSITE" id="PS50835"/>
    </source>
</evidence>
<proteinExistence type="predicted"/>
<dbReference type="Gene3D" id="2.60.40.10">
    <property type="entry name" value="Immunoglobulins"/>
    <property type="match status" value="1"/>
</dbReference>
<dbReference type="SMART" id="SM00409">
    <property type="entry name" value="IG"/>
    <property type="match status" value="1"/>
</dbReference>
<reference evidence="2" key="2">
    <citation type="submission" date="2020-11" db="EMBL/GenBank/DDBJ databases">
        <authorList>
            <person name="McCartney M.A."/>
            <person name="Auch B."/>
            <person name="Kono T."/>
            <person name="Mallez S."/>
            <person name="Becker A."/>
            <person name="Gohl D.M."/>
            <person name="Silverstein K.A.T."/>
            <person name="Koren S."/>
            <person name="Bechman K.B."/>
            <person name="Herman A."/>
            <person name="Abrahante J.E."/>
            <person name="Garbe J."/>
        </authorList>
    </citation>
    <scope>NUCLEOTIDE SEQUENCE</scope>
    <source>
        <strain evidence="2">Duluth1</strain>
        <tissue evidence="2">Whole animal</tissue>
    </source>
</reference>